<organism evidence="6 7">
    <name type="scientific">Aspergillus niger</name>
    <dbReference type="NCBI Taxonomy" id="5061"/>
    <lineage>
        <taxon>Eukaryota</taxon>
        <taxon>Fungi</taxon>
        <taxon>Dikarya</taxon>
        <taxon>Ascomycota</taxon>
        <taxon>Pezizomycotina</taxon>
        <taxon>Eurotiomycetes</taxon>
        <taxon>Eurotiomycetidae</taxon>
        <taxon>Eurotiales</taxon>
        <taxon>Aspergillaceae</taxon>
        <taxon>Aspergillus</taxon>
        <taxon>Aspergillus subgen. Circumdati</taxon>
    </lineage>
</organism>
<feature type="binding site" evidence="5">
    <location>
        <position position="223"/>
    </location>
    <ligand>
        <name>Fe cation</name>
        <dbReference type="ChEBI" id="CHEBI:24875"/>
        <note>catalytic</note>
    </ligand>
</feature>
<evidence type="ECO:0000313" key="6">
    <source>
        <dbReference type="EMBL" id="GAQ40139.1"/>
    </source>
</evidence>
<dbReference type="GO" id="GO:0046872">
    <property type="term" value="F:metal ion binding"/>
    <property type="evidence" value="ECO:0007669"/>
    <property type="project" value="UniProtKB-KW"/>
</dbReference>
<dbReference type="GO" id="GO:0016121">
    <property type="term" value="P:carotene catabolic process"/>
    <property type="evidence" value="ECO:0007669"/>
    <property type="project" value="TreeGrafter"/>
</dbReference>
<protein>
    <submittedName>
        <fullName evidence="6">Lignostilbene dioxygenase</fullName>
    </submittedName>
</protein>
<evidence type="ECO:0000256" key="2">
    <source>
        <dbReference type="ARBA" id="ARBA00022723"/>
    </source>
</evidence>
<dbReference type="PANTHER" id="PTHR10543">
    <property type="entry name" value="BETA-CAROTENE DIOXYGENASE"/>
    <property type="match status" value="1"/>
</dbReference>
<keyword evidence="6" id="KW-0223">Dioxygenase</keyword>
<keyword evidence="4 5" id="KW-0408">Iron</keyword>
<comment type="similarity">
    <text evidence="1">Belongs to the carotenoid oxygenase family.</text>
</comment>
<keyword evidence="2 5" id="KW-0479">Metal-binding</keyword>
<dbReference type="VEuPathDB" id="FungiDB:ASPNIDRAFT2_1128364"/>
<evidence type="ECO:0000256" key="4">
    <source>
        <dbReference type="ARBA" id="ARBA00023004"/>
    </source>
</evidence>
<gene>
    <name evidence="6" type="ORF">ABL_03454</name>
</gene>
<proteinExistence type="inferred from homology"/>
<dbReference type="OrthoDB" id="1069523at2759"/>
<keyword evidence="3" id="KW-0560">Oxidoreductase</keyword>
<dbReference type="InterPro" id="IPR004294">
    <property type="entry name" value="Carotenoid_Oase"/>
</dbReference>
<dbReference type="OMA" id="KMFPEAG"/>
<evidence type="ECO:0000256" key="3">
    <source>
        <dbReference type="ARBA" id="ARBA00023002"/>
    </source>
</evidence>
<dbReference type="AlphaFoldDB" id="A0A100IF78"/>
<evidence type="ECO:0000256" key="1">
    <source>
        <dbReference type="ARBA" id="ARBA00006787"/>
    </source>
</evidence>
<dbReference type="GO" id="GO:0010436">
    <property type="term" value="F:carotenoid dioxygenase activity"/>
    <property type="evidence" value="ECO:0007669"/>
    <property type="project" value="TreeGrafter"/>
</dbReference>
<feature type="binding site" evidence="5">
    <location>
        <position position="288"/>
    </location>
    <ligand>
        <name>Fe cation</name>
        <dbReference type="ChEBI" id="CHEBI:24875"/>
        <note>catalytic</note>
    </ligand>
</feature>
<dbReference type="Proteomes" id="UP000068243">
    <property type="component" value="Unassembled WGS sequence"/>
</dbReference>
<dbReference type="VEuPathDB" id="FungiDB:ATCC64974_110980"/>
<dbReference type="Pfam" id="PF03055">
    <property type="entry name" value="RPE65"/>
    <property type="match status" value="1"/>
</dbReference>
<name>A0A100IF78_ASPNG</name>
<evidence type="ECO:0000256" key="5">
    <source>
        <dbReference type="PIRSR" id="PIRSR604294-1"/>
    </source>
</evidence>
<dbReference type="PANTHER" id="PTHR10543:SF89">
    <property type="entry name" value="CAROTENOID 9,10(9',10')-CLEAVAGE DIOXYGENASE 1"/>
    <property type="match status" value="1"/>
</dbReference>
<dbReference type="VEuPathDB" id="FungiDB:M747DRAFT_273309"/>
<comment type="caution">
    <text evidence="6">The sequence shown here is derived from an EMBL/GenBank/DDBJ whole genome shotgun (WGS) entry which is preliminary data.</text>
</comment>
<comment type="cofactor">
    <cofactor evidence="5">
        <name>Fe(2+)</name>
        <dbReference type="ChEBI" id="CHEBI:29033"/>
    </cofactor>
    <text evidence="5">Binds 1 Fe(2+) ion per subunit.</text>
</comment>
<reference evidence="7" key="1">
    <citation type="journal article" date="2016" name="Genome Announc.">
        <title>Draft genome sequence of Aspergillus niger strain An76.</title>
        <authorList>
            <person name="Gong W."/>
            <person name="Cheng Z."/>
            <person name="Zhang H."/>
            <person name="Liu L."/>
            <person name="Gao P."/>
            <person name="Wang L."/>
        </authorList>
    </citation>
    <scope>NUCLEOTIDE SEQUENCE [LARGE SCALE GENOMIC DNA]</scope>
    <source>
        <strain evidence="7">An76</strain>
    </source>
</reference>
<accession>A0A100IF78</accession>
<dbReference type="VEuPathDB" id="FungiDB:An18g01050"/>
<feature type="binding site" evidence="5">
    <location>
        <position position="172"/>
    </location>
    <ligand>
        <name>Fe cation</name>
        <dbReference type="ChEBI" id="CHEBI:24875"/>
        <note>catalytic</note>
    </ligand>
</feature>
<sequence>MALPFPDIPWLQGFDKPCRFEGEVRDLIVHGEVPRELDGTFFRVMPDPHISPSYYENGTHYIPFDGDGNVSAFRIKNGHVDYKQQYVKTERLMKERQARQSLWGRYQNPFTSHPCVRSAMESTANTNVIYYNGNLLALKEYTLPYSLDPVTLETRGYWNFNGQISSRSFTAHPKVDPKTKELVCWGTQAKGPGTRDCCYFAFGPDGKKTEECWFQNPFCGFLHDAGVSEDFIALMLVPMRVDMGKMEKGGSHYYYDFDLDLHWGLVPRRGSDASKVRWFKWKNSFPTHTANAYQEIGPDGEAKVFVDTVLAHGNVLPFFPEENRKNDSPTIESLKFRLVRFCFDLKDENPTDGSYIKVPDPEVLLDIPCEFPRIDDRFLGQKQKLIFCATVKQDMHSDSKSLVGSAGLNTYTMVDLSLGKVEHCPFGPSSVVQEPCFVPRSADAPEGDGFLIGLVNRLDTMLTELVIIDTRHFSNPVAVVEIGLRLRQGLHGNWVNAADME</sequence>
<feature type="binding site" evidence="5">
    <location>
        <position position="491"/>
    </location>
    <ligand>
        <name>Fe cation</name>
        <dbReference type="ChEBI" id="CHEBI:24875"/>
        <note>catalytic</note>
    </ligand>
</feature>
<evidence type="ECO:0000313" key="7">
    <source>
        <dbReference type="Proteomes" id="UP000068243"/>
    </source>
</evidence>
<dbReference type="EMBL" id="BCMY01000005">
    <property type="protein sequence ID" value="GAQ40139.1"/>
    <property type="molecule type" value="Genomic_DNA"/>
</dbReference>